<sequence>MAVLVDIRWQRASGRPARAGLVLIAGDDARGDPNRAFAPPDSNQAPHSTPKPLHEFSYQPVSAGGMAHTHGLHNTSAGSIYRRRWKIYCFAHLD</sequence>
<name>A0AAV1JUG7_9NEOP</name>
<evidence type="ECO:0000313" key="3">
    <source>
        <dbReference type="Proteomes" id="UP001497472"/>
    </source>
</evidence>
<evidence type="ECO:0000256" key="1">
    <source>
        <dbReference type="SAM" id="MobiDB-lite"/>
    </source>
</evidence>
<accession>A0AAV1JUG7</accession>
<comment type="caution">
    <text evidence="2">The sequence shown here is derived from an EMBL/GenBank/DDBJ whole genome shotgun (WGS) entry which is preliminary data.</text>
</comment>
<evidence type="ECO:0000313" key="2">
    <source>
        <dbReference type="EMBL" id="CAK1552287.1"/>
    </source>
</evidence>
<dbReference type="AlphaFoldDB" id="A0AAV1JUG7"/>
<organism evidence="2 3">
    <name type="scientific">Leptosia nina</name>
    <dbReference type="NCBI Taxonomy" id="320188"/>
    <lineage>
        <taxon>Eukaryota</taxon>
        <taxon>Metazoa</taxon>
        <taxon>Ecdysozoa</taxon>
        <taxon>Arthropoda</taxon>
        <taxon>Hexapoda</taxon>
        <taxon>Insecta</taxon>
        <taxon>Pterygota</taxon>
        <taxon>Neoptera</taxon>
        <taxon>Endopterygota</taxon>
        <taxon>Lepidoptera</taxon>
        <taxon>Glossata</taxon>
        <taxon>Ditrysia</taxon>
        <taxon>Papilionoidea</taxon>
        <taxon>Pieridae</taxon>
        <taxon>Pierinae</taxon>
        <taxon>Leptosia</taxon>
    </lineage>
</organism>
<dbReference type="EMBL" id="CAVLEF010000140">
    <property type="protein sequence ID" value="CAK1552287.1"/>
    <property type="molecule type" value="Genomic_DNA"/>
</dbReference>
<dbReference type="Proteomes" id="UP001497472">
    <property type="component" value="Unassembled WGS sequence"/>
</dbReference>
<protein>
    <submittedName>
        <fullName evidence="2">Uncharacterized protein</fullName>
    </submittedName>
</protein>
<feature type="region of interest" description="Disordered" evidence="1">
    <location>
        <begin position="32"/>
        <end position="58"/>
    </location>
</feature>
<keyword evidence="3" id="KW-1185">Reference proteome</keyword>
<reference evidence="2 3" key="1">
    <citation type="submission" date="2023-11" db="EMBL/GenBank/DDBJ databases">
        <authorList>
            <person name="Okamura Y."/>
        </authorList>
    </citation>
    <scope>NUCLEOTIDE SEQUENCE [LARGE SCALE GENOMIC DNA]</scope>
</reference>
<proteinExistence type="predicted"/>
<gene>
    <name evidence="2" type="ORF">LNINA_LOCUS11344</name>
</gene>